<keyword evidence="2" id="KW-1003">Cell membrane</keyword>
<dbReference type="SUPFAM" id="SSF103473">
    <property type="entry name" value="MFS general substrate transporter"/>
    <property type="match status" value="1"/>
</dbReference>
<comment type="caution">
    <text evidence="7">The sequence shown here is derived from an EMBL/GenBank/DDBJ whole genome shotgun (WGS) entry which is preliminary data.</text>
</comment>
<dbReference type="Pfam" id="PF07690">
    <property type="entry name" value="MFS_1"/>
    <property type="match status" value="1"/>
</dbReference>
<dbReference type="InterPro" id="IPR050189">
    <property type="entry name" value="MFS_Efflux_Transporters"/>
</dbReference>
<evidence type="ECO:0000256" key="1">
    <source>
        <dbReference type="ARBA" id="ARBA00004651"/>
    </source>
</evidence>
<feature type="transmembrane region" description="Helical" evidence="6">
    <location>
        <begin position="20"/>
        <end position="42"/>
    </location>
</feature>
<keyword evidence="5 6" id="KW-0472">Membrane</keyword>
<feature type="transmembrane region" description="Helical" evidence="6">
    <location>
        <begin position="171"/>
        <end position="191"/>
    </location>
</feature>
<proteinExistence type="predicted"/>
<keyword evidence="8" id="KW-1185">Reference proteome</keyword>
<dbReference type="Proteomes" id="UP001196870">
    <property type="component" value="Unassembled WGS sequence"/>
</dbReference>
<comment type="subcellular location">
    <subcellularLocation>
        <location evidence="1">Cell membrane</location>
        <topology evidence="1">Multi-pass membrane protein</topology>
    </subcellularLocation>
</comment>
<dbReference type="EMBL" id="JAAGBB010000062">
    <property type="protein sequence ID" value="MBR0668613.1"/>
    <property type="molecule type" value="Genomic_DNA"/>
</dbReference>
<evidence type="ECO:0000256" key="2">
    <source>
        <dbReference type="ARBA" id="ARBA00022475"/>
    </source>
</evidence>
<evidence type="ECO:0000256" key="3">
    <source>
        <dbReference type="ARBA" id="ARBA00022692"/>
    </source>
</evidence>
<dbReference type="Gene3D" id="1.20.1250.20">
    <property type="entry name" value="MFS general substrate transporter like domains"/>
    <property type="match status" value="1"/>
</dbReference>
<feature type="transmembrane region" description="Helical" evidence="6">
    <location>
        <begin position="212"/>
        <end position="234"/>
    </location>
</feature>
<gene>
    <name evidence="7" type="ORF">GXW71_29950</name>
</gene>
<feature type="non-terminal residue" evidence="7">
    <location>
        <position position="355"/>
    </location>
</feature>
<dbReference type="PANTHER" id="PTHR43124:SF10">
    <property type="entry name" value="PURINE EFFLUX PUMP PBUE"/>
    <property type="match status" value="1"/>
</dbReference>
<dbReference type="InterPro" id="IPR036259">
    <property type="entry name" value="MFS_trans_sf"/>
</dbReference>
<name>A0ABS5F7R6_9PROT</name>
<protein>
    <submittedName>
        <fullName evidence="7">MFS transporter</fullName>
    </submittedName>
</protein>
<feature type="transmembrane region" description="Helical" evidence="6">
    <location>
        <begin position="54"/>
        <end position="75"/>
    </location>
</feature>
<organism evidence="7 8">
    <name type="scientific">Plastoroseomonas hellenica</name>
    <dbReference type="NCBI Taxonomy" id="2687306"/>
    <lineage>
        <taxon>Bacteria</taxon>
        <taxon>Pseudomonadati</taxon>
        <taxon>Pseudomonadota</taxon>
        <taxon>Alphaproteobacteria</taxon>
        <taxon>Acetobacterales</taxon>
        <taxon>Acetobacteraceae</taxon>
        <taxon>Plastoroseomonas</taxon>
    </lineage>
</organism>
<keyword evidence="3 6" id="KW-0812">Transmembrane</keyword>
<feature type="transmembrane region" description="Helical" evidence="6">
    <location>
        <begin position="141"/>
        <end position="165"/>
    </location>
</feature>
<evidence type="ECO:0000256" key="5">
    <source>
        <dbReference type="ARBA" id="ARBA00023136"/>
    </source>
</evidence>
<dbReference type="InterPro" id="IPR011701">
    <property type="entry name" value="MFS"/>
</dbReference>
<evidence type="ECO:0000313" key="7">
    <source>
        <dbReference type="EMBL" id="MBR0668613.1"/>
    </source>
</evidence>
<keyword evidence="4 6" id="KW-1133">Transmembrane helix</keyword>
<evidence type="ECO:0000256" key="6">
    <source>
        <dbReference type="SAM" id="Phobius"/>
    </source>
</evidence>
<accession>A0ABS5F7R6</accession>
<feature type="transmembrane region" description="Helical" evidence="6">
    <location>
        <begin position="246"/>
        <end position="266"/>
    </location>
</feature>
<evidence type="ECO:0000256" key="4">
    <source>
        <dbReference type="ARBA" id="ARBA00022989"/>
    </source>
</evidence>
<reference evidence="8" key="1">
    <citation type="journal article" date="2021" name="Syst. Appl. Microbiol.">
        <title>Roseomonas hellenica sp. nov., isolated from roots of wild-growing Alkanna tinctoria.</title>
        <authorList>
            <person name="Rat A."/>
            <person name="Naranjo H.D."/>
            <person name="Lebbe L."/>
            <person name="Cnockaert M."/>
            <person name="Krigas N."/>
            <person name="Grigoriadou K."/>
            <person name="Maloupa E."/>
            <person name="Willems A."/>
        </authorList>
    </citation>
    <scope>NUCLEOTIDE SEQUENCE [LARGE SCALE GENOMIC DNA]</scope>
    <source>
        <strain evidence="8">LMG 31523</strain>
    </source>
</reference>
<dbReference type="PANTHER" id="PTHR43124">
    <property type="entry name" value="PURINE EFFLUX PUMP PBUE"/>
    <property type="match status" value="1"/>
</dbReference>
<dbReference type="RefSeq" id="WP_211856389.1">
    <property type="nucleotide sequence ID" value="NZ_JAAGBB010000062.1"/>
</dbReference>
<sequence>MTPRRRPSGGGARPPASEGWALAFGAAVVVAVEFVVIGLAPAMAEATGLTPQGAGWLVTGFALGSALLGPVAAIATRRLRADRAMMLALLPYAANLLVPLLREPLLIQALRVAQGATLPLFIGVASEVLSRLLGRDDRAIARIYLGVTVGGLLGVPGGVAIAAAAGWAAPLLLLGGLATAAIAAIAALPRLRLQAAPQAGIGDQLRVAAEPAVALHLLLSLLQFAAMFCTYAYLGTILGAAGQDGAAIGGWLLLFGIAGLAGNALAGHAAGRAAGTAAAGVAAVIALPGLVLQGMPLPPLALTPLLAAWGAAHAAGFVICQLRVTRAAARTPRLAAALNISAANLGIALGAAAGG</sequence>
<feature type="transmembrane region" description="Helical" evidence="6">
    <location>
        <begin position="334"/>
        <end position="353"/>
    </location>
</feature>
<evidence type="ECO:0000313" key="8">
    <source>
        <dbReference type="Proteomes" id="UP001196870"/>
    </source>
</evidence>
<feature type="transmembrane region" description="Helical" evidence="6">
    <location>
        <begin position="273"/>
        <end position="295"/>
    </location>
</feature>
<feature type="transmembrane region" description="Helical" evidence="6">
    <location>
        <begin position="301"/>
        <end position="322"/>
    </location>
</feature>